<keyword evidence="3 9" id="KW-0813">Transport</keyword>
<dbReference type="AlphaFoldDB" id="A0A2A4YG67"/>
<dbReference type="GO" id="GO:0016020">
    <property type="term" value="C:membrane"/>
    <property type="evidence" value="ECO:0007669"/>
    <property type="project" value="UniProtKB-SubCell"/>
</dbReference>
<comment type="similarity">
    <text evidence="2 9">Belongs to the ADP/ATP translocase tlc family.</text>
</comment>
<evidence type="ECO:0000256" key="9">
    <source>
        <dbReference type="RuleBase" id="RU363121"/>
    </source>
</evidence>
<dbReference type="SUPFAM" id="SSF103473">
    <property type="entry name" value="MFS general substrate transporter"/>
    <property type="match status" value="1"/>
</dbReference>
<evidence type="ECO:0000256" key="5">
    <source>
        <dbReference type="ARBA" id="ARBA00022741"/>
    </source>
</evidence>
<feature type="transmembrane region" description="Helical" evidence="9">
    <location>
        <begin position="64"/>
        <end position="82"/>
    </location>
</feature>
<evidence type="ECO:0000256" key="2">
    <source>
        <dbReference type="ARBA" id="ARBA00007127"/>
    </source>
</evidence>
<feature type="transmembrane region" description="Helical" evidence="9">
    <location>
        <begin position="184"/>
        <end position="203"/>
    </location>
</feature>
<reference evidence="12" key="1">
    <citation type="submission" date="2017-08" db="EMBL/GenBank/DDBJ databases">
        <title>A dynamic microbial community with high functional redundancy inhabits the cold, oxic subseafloor aquifer.</title>
        <authorList>
            <person name="Tully B.J."/>
            <person name="Wheat C.G."/>
            <person name="Glazer B.T."/>
            <person name="Huber J.A."/>
        </authorList>
    </citation>
    <scope>NUCLEOTIDE SEQUENCE [LARGE SCALE GENOMIC DNA]</scope>
</reference>
<dbReference type="EMBL" id="NVUU01000052">
    <property type="protein sequence ID" value="PCI93793.1"/>
    <property type="molecule type" value="Genomic_DNA"/>
</dbReference>
<comment type="subcellular location">
    <subcellularLocation>
        <location evidence="1 9">Membrane</location>
        <topology evidence="1 9">Multi-pass membrane protein</topology>
    </subcellularLocation>
</comment>
<evidence type="ECO:0000256" key="10">
    <source>
        <dbReference type="SAM" id="MobiDB-lite"/>
    </source>
</evidence>
<dbReference type="Pfam" id="PF03219">
    <property type="entry name" value="TLC"/>
    <property type="match status" value="1"/>
</dbReference>
<feature type="transmembrane region" description="Helical" evidence="9">
    <location>
        <begin position="151"/>
        <end position="172"/>
    </location>
</feature>
<accession>A0A2A4YG67</accession>
<feature type="transmembrane region" description="Helical" evidence="9">
    <location>
        <begin position="223"/>
        <end position="245"/>
    </location>
</feature>
<feature type="transmembrane region" description="Helical" evidence="9">
    <location>
        <begin position="457"/>
        <end position="485"/>
    </location>
</feature>
<dbReference type="InterPro" id="IPR036259">
    <property type="entry name" value="MFS_trans_sf"/>
</dbReference>
<gene>
    <name evidence="11" type="ORF">COB11_04790</name>
</gene>
<dbReference type="GO" id="GO:0005471">
    <property type="term" value="F:ATP:ADP antiporter activity"/>
    <property type="evidence" value="ECO:0007669"/>
    <property type="project" value="InterPro"/>
</dbReference>
<dbReference type="InterPro" id="IPR004667">
    <property type="entry name" value="ADP_ATP_car_bac_type"/>
</dbReference>
<sequence length="541" mass="60438">MSETKQAEFGKVRSIFWPIHNFELKKILPMLLLFFLILFNYTILRDTKDTLIVTAPGSGAEAIPFLKVWGVLPFAILFMLIYSKLSNKLSKPKLFYASILPFVIFFGLFATVIYPLRDFLHPTDLADKLEAMLPVGFQGLVAIFRNWTFSLFYVMSELWGSVALSLLFWGFANDTTKVSESKRFYSLFGMGANVSLIIAGWCVRKLSDLRRHVPADVDSWQMSLNWLMGLVVISGVLIMGTYWWINRYVLTDERFVPQAEQKAKKKEKPKLSLKDSFRLLLRSKYIGCIAILVISYGICINLVEVTWKSQLKLQYPDPSDYNSFMGMFSQITGIVTIFMMLFVGSNVIRRLGWGVAAQVTPIVLIITGSAFFGFVIFRDSLGGFISNLGTTPLMLAVMFGMTQNIMSKSCKYSLFDPTKEMAYIPLDQESKIKGKAAIDVVGARLGKSGGSLMQQGLIIGLGSIAAMTPYIGVILLVIILCWMAAARSLSKQFTAVNKKMELEKKQAQQEALEIAKATAQAAPAKEAAKEEETATTSSTKN</sequence>
<evidence type="ECO:0000256" key="4">
    <source>
        <dbReference type="ARBA" id="ARBA00022692"/>
    </source>
</evidence>
<keyword evidence="8 9" id="KW-0472">Membrane</keyword>
<evidence type="ECO:0000256" key="3">
    <source>
        <dbReference type="ARBA" id="ARBA00022448"/>
    </source>
</evidence>
<feature type="transmembrane region" description="Helical" evidence="9">
    <location>
        <begin position="285"/>
        <end position="303"/>
    </location>
</feature>
<name>A0A2A4YG67_UNCAE</name>
<proteinExistence type="inferred from homology"/>
<feature type="transmembrane region" description="Helical" evidence="9">
    <location>
        <begin position="355"/>
        <end position="377"/>
    </location>
</feature>
<evidence type="ECO:0000256" key="8">
    <source>
        <dbReference type="ARBA" id="ARBA00023136"/>
    </source>
</evidence>
<keyword evidence="6 9" id="KW-0067">ATP-binding</keyword>
<comment type="caution">
    <text evidence="11">The sequence shown here is derived from an EMBL/GenBank/DDBJ whole genome shotgun (WGS) entry which is preliminary data.</text>
</comment>
<evidence type="ECO:0000256" key="7">
    <source>
        <dbReference type="ARBA" id="ARBA00022989"/>
    </source>
</evidence>
<dbReference type="PANTHER" id="PTHR31187:SF1">
    <property type="entry name" value="ADP,ATP CARRIER PROTEIN 1"/>
    <property type="match status" value="1"/>
</dbReference>
<dbReference type="Proteomes" id="UP000217838">
    <property type="component" value="Unassembled WGS sequence"/>
</dbReference>
<keyword evidence="7 9" id="KW-1133">Transmembrane helix</keyword>
<protein>
    <recommendedName>
        <fullName evidence="9">ADP,ATP carrier protein</fullName>
    </recommendedName>
</protein>
<dbReference type="NCBIfam" id="TIGR00769">
    <property type="entry name" value="AAA"/>
    <property type="match status" value="1"/>
</dbReference>
<evidence type="ECO:0000313" key="11">
    <source>
        <dbReference type="EMBL" id="PCI93793.1"/>
    </source>
</evidence>
<dbReference type="PANTHER" id="PTHR31187">
    <property type="match status" value="1"/>
</dbReference>
<organism evidence="11 12">
    <name type="scientific">Aerophobetes bacterium</name>
    <dbReference type="NCBI Taxonomy" id="2030807"/>
    <lineage>
        <taxon>Bacteria</taxon>
        <taxon>Candidatus Aerophobota</taxon>
    </lineage>
</organism>
<keyword evidence="4 9" id="KW-0812">Transmembrane</keyword>
<feature type="transmembrane region" description="Helical" evidence="9">
    <location>
        <begin position="27"/>
        <end position="44"/>
    </location>
</feature>
<feature type="transmembrane region" description="Helical" evidence="9">
    <location>
        <begin position="323"/>
        <end position="343"/>
    </location>
</feature>
<keyword evidence="5 9" id="KW-0547">Nucleotide-binding</keyword>
<evidence type="ECO:0000256" key="6">
    <source>
        <dbReference type="ARBA" id="ARBA00022840"/>
    </source>
</evidence>
<dbReference type="GO" id="GO:0005524">
    <property type="term" value="F:ATP binding"/>
    <property type="evidence" value="ECO:0007669"/>
    <property type="project" value="UniProtKB-KW"/>
</dbReference>
<feature type="region of interest" description="Disordered" evidence="10">
    <location>
        <begin position="518"/>
        <end position="541"/>
    </location>
</feature>
<evidence type="ECO:0000256" key="1">
    <source>
        <dbReference type="ARBA" id="ARBA00004141"/>
    </source>
</evidence>
<feature type="transmembrane region" description="Helical" evidence="9">
    <location>
        <begin position="94"/>
        <end position="116"/>
    </location>
</feature>
<evidence type="ECO:0000313" key="12">
    <source>
        <dbReference type="Proteomes" id="UP000217838"/>
    </source>
</evidence>
<feature type="transmembrane region" description="Helical" evidence="9">
    <location>
        <begin position="383"/>
        <end position="401"/>
    </location>
</feature>